<dbReference type="STRING" id="74649.A0A2P6PKY0"/>
<evidence type="ECO:0000313" key="12">
    <source>
        <dbReference type="Proteomes" id="UP000238479"/>
    </source>
</evidence>
<evidence type="ECO:0000256" key="4">
    <source>
        <dbReference type="ARBA" id="ARBA00022723"/>
    </source>
</evidence>
<dbReference type="OrthoDB" id="273123at2759"/>
<dbReference type="GO" id="GO:0003688">
    <property type="term" value="F:DNA replication origin binding"/>
    <property type="evidence" value="ECO:0007669"/>
    <property type="project" value="TreeGrafter"/>
</dbReference>
<evidence type="ECO:0000256" key="7">
    <source>
        <dbReference type="ARBA" id="ARBA00023242"/>
    </source>
</evidence>
<dbReference type="InterPro" id="IPR015408">
    <property type="entry name" value="Znf_Mcm10/DnaG"/>
</dbReference>
<keyword evidence="7" id="KW-0539">Nucleus</keyword>
<comment type="similarity">
    <text evidence="2">Belongs to the MCM10 family.</text>
</comment>
<comment type="caution">
    <text evidence="11">The sequence shown here is derived from an EMBL/GenBank/DDBJ whole genome shotgun (WGS) entry which is preliminary data.</text>
</comment>
<evidence type="ECO:0000256" key="1">
    <source>
        <dbReference type="ARBA" id="ARBA00004123"/>
    </source>
</evidence>
<dbReference type="Pfam" id="PF22379">
    <property type="entry name" value="OB_MCM10"/>
    <property type="match status" value="1"/>
</dbReference>
<feature type="compositionally biased region" description="Basic and acidic residues" evidence="8">
    <location>
        <begin position="380"/>
        <end position="397"/>
    </location>
</feature>
<protein>
    <submittedName>
        <fullName evidence="11">Putative Zinc finger, Mcm10/DnaG-type</fullName>
    </submittedName>
</protein>
<evidence type="ECO:0000259" key="9">
    <source>
        <dbReference type="Pfam" id="PF09329"/>
    </source>
</evidence>
<name>A0A2P6PKY0_ROSCH</name>
<dbReference type="PANTHER" id="PTHR13454">
    <property type="entry name" value="PROTEIN MCM10 HOMOLOG"/>
    <property type="match status" value="1"/>
</dbReference>
<evidence type="ECO:0000256" key="5">
    <source>
        <dbReference type="ARBA" id="ARBA00022771"/>
    </source>
</evidence>
<evidence type="ECO:0000256" key="6">
    <source>
        <dbReference type="ARBA" id="ARBA00022833"/>
    </source>
</evidence>
<evidence type="ECO:0000313" key="11">
    <source>
        <dbReference type="EMBL" id="PRQ22584.1"/>
    </source>
</evidence>
<dbReference type="OMA" id="EYSIWKM"/>
<organism evidence="11 12">
    <name type="scientific">Rosa chinensis</name>
    <name type="common">China rose</name>
    <dbReference type="NCBI Taxonomy" id="74649"/>
    <lineage>
        <taxon>Eukaryota</taxon>
        <taxon>Viridiplantae</taxon>
        <taxon>Streptophyta</taxon>
        <taxon>Embryophyta</taxon>
        <taxon>Tracheophyta</taxon>
        <taxon>Spermatophyta</taxon>
        <taxon>Magnoliopsida</taxon>
        <taxon>eudicotyledons</taxon>
        <taxon>Gunneridae</taxon>
        <taxon>Pentapetalae</taxon>
        <taxon>rosids</taxon>
        <taxon>fabids</taxon>
        <taxon>Rosales</taxon>
        <taxon>Rosaceae</taxon>
        <taxon>Rosoideae</taxon>
        <taxon>Rosoideae incertae sedis</taxon>
        <taxon>Rosa</taxon>
    </lineage>
</organism>
<keyword evidence="4" id="KW-0479">Metal-binding</keyword>
<evidence type="ECO:0000259" key="10">
    <source>
        <dbReference type="Pfam" id="PF22379"/>
    </source>
</evidence>
<dbReference type="Gramene" id="PRQ22584">
    <property type="protein sequence ID" value="PRQ22584"/>
    <property type="gene ID" value="RchiOBHm_Chr6g0251921"/>
</dbReference>
<reference evidence="11 12" key="1">
    <citation type="journal article" date="2018" name="Nat. Genet.">
        <title>The Rosa genome provides new insights in the design of modern roses.</title>
        <authorList>
            <person name="Bendahmane M."/>
        </authorList>
    </citation>
    <scope>NUCLEOTIDE SEQUENCE [LARGE SCALE GENOMIC DNA]</scope>
    <source>
        <strain evidence="12">cv. Old Blush</strain>
    </source>
</reference>
<evidence type="ECO:0000256" key="2">
    <source>
        <dbReference type="ARBA" id="ARBA00009679"/>
    </source>
</evidence>
<dbReference type="InterPro" id="IPR040184">
    <property type="entry name" value="Mcm10"/>
</dbReference>
<dbReference type="GO" id="GO:0043596">
    <property type="term" value="C:nuclear replication fork"/>
    <property type="evidence" value="ECO:0007669"/>
    <property type="project" value="TreeGrafter"/>
</dbReference>
<proteinExistence type="inferred from homology"/>
<dbReference type="Proteomes" id="UP000238479">
    <property type="component" value="Chromosome 6"/>
</dbReference>
<evidence type="ECO:0000256" key="8">
    <source>
        <dbReference type="SAM" id="MobiDB-lite"/>
    </source>
</evidence>
<feature type="compositionally biased region" description="Basic and acidic residues" evidence="8">
    <location>
        <begin position="31"/>
        <end position="48"/>
    </location>
</feature>
<keyword evidence="3" id="KW-0235">DNA replication</keyword>
<dbReference type="AlphaFoldDB" id="A0A2P6PKY0"/>
<gene>
    <name evidence="11" type="ORF">RchiOBHm_Chr6g0251921</name>
</gene>
<dbReference type="GO" id="GO:0008270">
    <property type="term" value="F:zinc ion binding"/>
    <property type="evidence" value="ECO:0007669"/>
    <property type="project" value="UniProtKB-KW"/>
</dbReference>
<comment type="subcellular location">
    <subcellularLocation>
        <location evidence="1">Nucleus</location>
    </subcellularLocation>
</comment>
<dbReference type="Pfam" id="PF09329">
    <property type="entry name" value="zf-primase"/>
    <property type="match status" value="1"/>
</dbReference>
<dbReference type="InterPro" id="IPR055065">
    <property type="entry name" value="OB_MCM10"/>
</dbReference>
<feature type="region of interest" description="Disordered" evidence="8">
    <location>
        <begin position="351"/>
        <end position="372"/>
    </location>
</feature>
<feature type="domain" description="MCM10 OB-fold" evidence="10">
    <location>
        <begin position="88"/>
        <end position="214"/>
    </location>
</feature>
<evidence type="ECO:0000256" key="3">
    <source>
        <dbReference type="ARBA" id="ARBA00022705"/>
    </source>
</evidence>
<dbReference type="GO" id="GO:0003697">
    <property type="term" value="F:single-stranded DNA binding"/>
    <property type="evidence" value="ECO:0007669"/>
    <property type="project" value="InterPro"/>
</dbReference>
<feature type="region of interest" description="Disordered" evidence="8">
    <location>
        <begin position="1"/>
        <end position="51"/>
    </location>
</feature>
<feature type="region of interest" description="Disordered" evidence="8">
    <location>
        <begin position="378"/>
        <end position="397"/>
    </location>
</feature>
<dbReference type="Gene3D" id="2.40.50.140">
    <property type="entry name" value="Nucleic acid-binding proteins"/>
    <property type="match status" value="1"/>
</dbReference>
<sequence>MSNREDDDLDLLLSLQDRVLETPPASPSRSPDSRYLSDEDELSRRRGPPDMSVFRDAVQDCLDYDHKSAQKTIKSKQISSSNDSEVEKYSGLRIRKQLLTPSELKDRFSDIRFVRLPNIKNYLVGETLSGCWATVGVLTEKGTKRTSSTGKSYSIFKFGCLDEDTVSVFLFGDAYERNCNEQAGMVFALFNCSVRKDAKGAGFSLSVFSANQIVKIGTSVDYGVCRGKRKDGMACSLVINKRQGIYCKFHRSKESQKYSTMRTELKGGNLRTGFRNPYQPEGVFMVDPLGDRTNSNKRKQPVKLLSVEGLKKALSKADKVTTNTHSQGIRFLAKVTGTTDPNDVIKETTMQKKQISSLDKRKSSTTSVGSSAVIKNQQVDAKRMKTGKDNSLADKSKQGTGKMIELDYYISSDEEL</sequence>
<dbReference type="GO" id="GO:0006270">
    <property type="term" value="P:DNA replication initiation"/>
    <property type="evidence" value="ECO:0007669"/>
    <property type="project" value="InterPro"/>
</dbReference>
<keyword evidence="6" id="KW-0862">Zinc</keyword>
<dbReference type="InterPro" id="IPR012340">
    <property type="entry name" value="NA-bd_OB-fold"/>
</dbReference>
<feature type="domain" description="Zinc finger Mcm10/DnaG-type" evidence="9">
    <location>
        <begin position="217"/>
        <end position="262"/>
    </location>
</feature>
<dbReference type="FunFam" id="2.40.50.140:FF:000174">
    <property type="entry name" value="DNA replication licensing factor mcm10"/>
    <property type="match status" value="1"/>
</dbReference>
<feature type="compositionally biased region" description="Acidic residues" evidence="8">
    <location>
        <begin position="1"/>
        <end position="10"/>
    </location>
</feature>
<keyword evidence="5" id="KW-0863">Zinc-finger</keyword>
<accession>A0A2P6PKY0</accession>
<keyword evidence="12" id="KW-1185">Reference proteome</keyword>
<dbReference type="EMBL" id="PDCK01000044">
    <property type="protein sequence ID" value="PRQ22584.1"/>
    <property type="molecule type" value="Genomic_DNA"/>
</dbReference>
<dbReference type="PANTHER" id="PTHR13454:SF11">
    <property type="entry name" value="PROTEIN MCM10 HOMOLOG"/>
    <property type="match status" value="1"/>
</dbReference>